<protein>
    <recommendedName>
        <fullName evidence="4">Aldehyde dehydrogenase</fullName>
    </recommendedName>
</protein>
<sequence length="488" mass="54776">MAFHCRYITVSRMVVEVAQMASQEEVLERLRSSFLAGKTRDAKFRLSQLEALARFLEENRKEICHSLKMDLSKPQFESELSELSLVRSEINLALSSLSSWMKDEYVTKNLATTFDTAFIRKDPFGVVLIIGPWNYPVHLTLLPLVGAIAAGNCVIIKPSEISQHTERLLADHLPRYLDKDCFAVICAGADDTSRLLENKFDYIFFTGNTHVGKIVMAAAAKHLTPVTLELGGKNPCYVDEECDINNAARRISWSRYFNAGQTCLAPDYVLCTQKTRDQLVEALKATVMEFYGQDPKVSPDLGRIINNRHFHRVSALLSNGNIVLGGQTDEAEKYIAPTILIDVKESDPVMQEEIFGPVLPILTISGLDMAIEFINRRERSLATYVYSSKSQVVQQFLERTSSGGFCANDGLLHSTLMSLPFGGIGHSGMGKYHGKFSFDTFCHQRACLLRSDGREKLNEIRYPPYTQRHLGMAVYAMEVKKGWSCSIQ</sequence>
<evidence type="ECO:0000256" key="1">
    <source>
        <dbReference type="ARBA" id="ARBA00009986"/>
    </source>
</evidence>
<dbReference type="FunFam" id="3.40.605.10:FF:000004">
    <property type="entry name" value="Aldehyde dehydrogenase"/>
    <property type="match status" value="1"/>
</dbReference>
<dbReference type="Proteomes" id="UP000186698">
    <property type="component" value="Chromosome 3L"/>
</dbReference>
<dbReference type="InterPro" id="IPR015590">
    <property type="entry name" value="Aldehyde_DH_dom"/>
</dbReference>
<dbReference type="PANTHER" id="PTHR43570:SF2">
    <property type="entry name" value="ALDEHYDE DEHYDROGENASE FAMILY 3 MEMBER B1"/>
    <property type="match status" value="1"/>
</dbReference>
<dbReference type="RefSeq" id="XP_041443358.1">
    <property type="nucleotide sequence ID" value="XM_041587424.1"/>
</dbReference>
<keyword evidence="9" id="KW-1185">Reference proteome</keyword>
<evidence type="ECO:0000313" key="10">
    <source>
        <dbReference type="RefSeq" id="XP_041443358.1"/>
    </source>
</evidence>
<keyword evidence="2 4" id="KW-0560">Oxidoreductase</keyword>
<dbReference type="PANTHER" id="PTHR43570">
    <property type="entry name" value="ALDEHYDE DEHYDROGENASE"/>
    <property type="match status" value="1"/>
</dbReference>
<dbReference type="GO" id="GO:0004029">
    <property type="term" value="F:aldehyde dehydrogenase (NAD+) activity"/>
    <property type="evidence" value="ECO:0000318"/>
    <property type="project" value="GO_Central"/>
</dbReference>
<dbReference type="PROSITE" id="PS00070">
    <property type="entry name" value="ALDEHYDE_DEHYDR_CYS"/>
    <property type="match status" value="1"/>
</dbReference>
<dbReference type="AlphaFoldDB" id="A0A8J1MPL6"/>
<evidence type="ECO:0000259" key="8">
    <source>
        <dbReference type="Pfam" id="PF00171"/>
    </source>
</evidence>
<evidence type="ECO:0000256" key="5">
    <source>
        <dbReference type="PIRSR" id="PIRSR036492-1"/>
    </source>
</evidence>
<dbReference type="InterPro" id="IPR016162">
    <property type="entry name" value="Ald_DH_N"/>
</dbReference>
<reference evidence="10" key="1">
    <citation type="submission" date="2025-08" db="UniProtKB">
        <authorList>
            <consortium name="RefSeq"/>
        </authorList>
    </citation>
    <scope>IDENTIFICATION</scope>
    <source>
        <strain evidence="10">J_2021</strain>
        <tissue evidence="10">Erythrocytes</tissue>
    </source>
</reference>
<dbReference type="Gene3D" id="3.40.605.10">
    <property type="entry name" value="Aldehyde Dehydrogenase, Chain A, domain 1"/>
    <property type="match status" value="1"/>
</dbReference>
<dbReference type="GO" id="GO:0005737">
    <property type="term" value="C:cytoplasm"/>
    <property type="evidence" value="ECO:0000318"/>
    <property type="project" value="GO_Central"/>
</dbReference>
<evidence type="ECO:0000256" key="6">
    <source>
        <dbReference type="PROSITE-ProRule" id="PRU10007"/>
    </source>
</evidence>
<keyword evidence="3" id="KW-0520">NAD</keyword>
<dbReference type="GeneID" id="108711844"/>
<dbReference type="PROSITE" id="PS00687">
    <property type="entry name" value="ALDEHYDE_DEHYDR_GLU"/>
    <property type="match status" value="1"/>
</dbReference>
<dbReference type="InterPro" id="IPR029510">
    <property type="entry name" value="Ald_DH_CS_GLU"/>
</dbReference>
<dbReference type="CTD" id="108711844"/>
<dbReference type="OrthoDB" id="440325at2759"/>
<dbReference type="GO" id="GO:0006081">
    <property type="term" value="P:aldehyde metabolic process"/>
    <property type="evidence" value="ECO:0000318"/>
    <property type="project" value="GO_Central"/>
</dbReference>
<evidence type="ECO:0000256" key="3">
    <source>
        <dbReference type="ARBA" id="ARBA00023027"/>
    </source>
</evidence>
<evidence type="ECO:0000313" key="9">
    <source>
        <dbReference type="Proteomes" id="UP000186698"/>
    </source>
</evidence>
<name>A0A8J1MPL6_XENLA</name>
<accession>A0A8J1MPL6</accession>
<dbReference type="InterPro" id="IPR012394">
    <property type="entry name" value="Aldehyde_DH_NAD(P)"/>
</dbReference>
<gene>
    <name evidence="10" type="primary">aldh3b2.L</name>
</gene>
<dbReference type="PIRSF" id="PIRSF036492">
    <property type="entry name" value="ALDH"/>
    <property type="match status" value="1"/>
</dbReference>
<dbReference type="SUPFAM" id="SSF53720">
    <property type="entry name" value="ALDH-like"/>
    <property type="match status" value="1"/>
</dbReference>
<dbReference type="InterPro" id="IPR016163">
    <property type="entry name" value="Ald_DH_C"/>
</dbReference>
<evidence type="ECO:0000256" key="7">
    <source>
        <dbReference type="RuleBase" id="RU003345"/>
    </source>
</evidence>
<comment type="similarity">
    <text evidence="1 4 7">Belongs to the aldehyde dehydrogenase family.</text>
</comment>
<organism evidence="9 10">
    <name type="scientific">Xenopus laevis</name>
    <name type="common">African clawed frog</name>
    <dbReference type="NCBI Taxonomy" id="8355"/>
    <lineage>
        <taxon>Eukaryota</taxon>
        <taxon>Metazoa</taxon>
        <taxon>Chordata</taxon>
        <taxon>Craniata</taxon>
        <taxon>Vertebrata</taxon>
        <taxon>Euteleostomi</taxon>
        <taxon>Amphibia</taxon>
        <taxon>Batrachia</taxon>
        <taxon>Anura</taxon>
        <taxon>Pipoidea</taxon>
        <taxon>Pipidae</taxon>
        <taxon>Xenopodinae</taxon>
        <taxon>Xenopus</taxon>
        <taxon>Xenopus</taxon>
    </lineage>
</organism>
<feature type="domain" description="Aldehyde dehydrogenase" evidence="8">
    <location>
        <begin position="23"/>
        <end position="445"/>
    </location>
</feature>
<dbReference type="GO" id="GO:0004028">
    <property type="term" value="F:3-chloroallyl aldehyde dehydrogenase activity"/>
    <property type="evidence" value="ECO:0000318"/>
    <property type="project" value="GO_Central"/>
</dbReference>
<dbReference type="FunFam" id="3.40.309.10:FF:000003">
    <property type="entry name" value="Aldehyde dehydrogenase"/>
    <property type="match status" value="1"/>
</dbReference>
<feature type="active site" evidence="5">
    <location>
        <position position="263"/>
    </location>
</feature>
<feature type="active site" evidence="5 6">
    <location>
        <position position="229"/>
    </location>
</feature>
<evidence type="ECO:0000256" key="2">
    <source>
        <dbReference type="ARBA" id="ARBA00023002"/>
    </source>
</evidence>
<dbReference type="InterPro" id="IPR016161">
    <property type="entry name" value="Ald_DH/histidinol_DH"/>
</dbReference>
<dbReference type="CDD" id="cd07132">
    <property type="entry name" value="ALDH_F3AB"/>
    <property type="match status" value="1"/>
</dbReference>
<dbReference type="Gene3D" id="3.40.309.10">
    <property type="entry name" value="Aldehyde Dehydrogenase, Chain A, domain 2"/>
    <property type="match status" value="1"/>
</dbReference>
<dbReference type="Pfam" id="PF00171">
    <property type="entry name" value="Aldedh"/>
    <property type="match status" value="1"/>
</dbReference>
<dbReference type="InterPro" id="IPR016160">
    <property type="entry name" value="Ald_DH_CS_CYS"/>
</dbReference>
<evidence type="ECO:0000256" key="4">
    <source>
        <dbReference type="PIRNR" id="PIRNR036492"/>
    </source>
</evidence>
<proteinExistence type="inferred from homology"/>